<dbReference type="Proteomes" id="UP000325003">
    <property type="component" value="Unassembled WGS sequence"/>
</dbReference>
<dbReference type="SUPFAM" id="SSF54427">
    <property type="entry name" value="NTF2-like"/>
    <property type="match status" value="1"/>
</dbReference>
<reference evidence="1 2" key="2">
    <citation type="submission" date="2019-09" db="EMBL/GenBank/DDBJ databases">
        <authorList>
            <person name="Jin C."/>
        </authorList>
    </citation>
    <scope>NUCLEOTIDE SEQUENCE [LARGE SCALE GENOMIC DNA]</scope>
    <source>
        <strain evidence="1 2">BN130099</strain>
    </source>
</reference>
<reference evidence="1 2" key="1">
    <citation type="submission" date="2019-09" db="EMBL/GenBank/DDBJ databases">
        <title>Nocardioides panacisoli sp. nov., isolated from the soil of a ginseng field.</title>
        <authorList>
            <person name="Cho C."/>
        </authorList>
    </citation>
    <scope>NUCLEOTIDE SEQUENCE [LARGE SCALE GENOMIC DNA]</scope>
    <source>
        <strain evidence="1 2">BN130099</strain>
    </source>
</reference>
<keyword evidence="2" id="KW-1185">Reference proteome</keyword>
<accession>A0A5B1L844</accession>
<dbReference type="RefSeq" id="WP_149729561.1">
    <property type="nucleotide sequence ID" value="NZ_VUJV01000006.1"/>
</dbReference>
<evidence type="ECO:0008006" key="3">
    <source>
        <dbReference type="Google" id="ProtNLM"/>
    </source>
</evidence>
<sequence>MTAVATEADARVQESVRRFVAYCETGATEGLFAPDVFADITLPHWRIHVQGAEALISAKNGMHPPGGRTRVEKVLAGPTGYTLKVEERWEDGGQQWYCREAFLVDLDDEGRVTELSVYCTGDWDEALVARHGEAVSLLRP</sequence>
<dbReference type="AlphaFoldDB" id="A0A5B1L844"/>
<dbReference type="EMBL" id="VUJV01000006">
    <property type="protein sequence ID" value="KAA1416891.1"/>
    <property type="molecule type" value="Genomic_DNA"/>
</dbReference>
<proteinExistence type="predicted"/>
<protein>
    <recommendedName>
        <fullName evidence="3">Nuclear transport factor 2 family protein</fullName>
    </recommendedName>
</protein>
<evidence type="ECO:0000313" key="1">
    <source>
        <dbReference type="EMBL" id="KAA1416891.1"/>
    </source>
</evidence>
<organism evidence="1 2">
    <name type="scientific">Nocardioides humilatus</name>
    <dbReference type="NCBI Taxonomy" id="2607660"/>
    <lineage>
        <taxon>Bacteria</taxon>
        <taxon>Bacillati</taxon>
        <taxon>Actinomycetota</taxon>
        <taxon>Actinomycetes</taxon>
        <taxon>Propionibacteriales</taxon>
        <taxon>Nocardioidaceae</taxon>
        <taxon>Nocardioides</taxon>
    </lineage>
</organism>
<evidence type="ECO:0000313" key="2">
    <source>
        <dbReference type="Proteomes" id="UP000325003"/>
    </source>
</evidence>
<dbReference type="InterPro" id="IPR032710">
    <property type="entry name" value="NTF2-like_dom_sf"/>
</dbReference>
<gene>
    <name evidence="1" type="ORF">F0U44_17035</name>
</gene>
<name>A0A5B1L844_9ACTN</name>
<comment type="caution">
    <text evidence="1">The sequence shown here is derived from an EMBL/GenBank/DDBJ whole genome shotgun (WGS) entry which is preliminary data.</text>
</comment>